<reference evidence="2" key="1">
    <citation type="submission" date="2019-09" db="EMBL/GenBank/DDBJ databases">
        <title>Comparative Genomics of Leptospira interrogans Reveals Genome Plasticity - A Common Adaptive Strategy for Survival in Various Hosts.</title>
        <authorList>
            <person name="Ramli S.R."/>
            <person name="Bunk B."/>
            <person name="Goris M."/>
            <person name="Bhuju S."/>
            <person name="Jarek M."/>
            <person name="Sproer C."/>
            <person name="Mustakim S."/>
            <person name="Strommenger B."/>
            <person name="Pessler F."/>
        </authorList>
    </citation>
    <scope>NUCLEOTIDE SEQUENCE</scope>
    <source>
        <strain evidence="2">1489</strain>
        <plasmid evidence="2">p4</plasmid>
    </source>
</reference>
<evidence type="ECO:0000256" key="1">
    <source>
        <dbReference type="SAM" id="Phobius"/>
    </source>
</evidence>
<evidence type="ECO:0000313" key="2">
    <source>
        <dbReference type="EMBL" id="QOI53200.1"/>
    </source>
</evidence>
<dbReference type="EMBL" id="CP043897">
    <property type="protein sequence ID" value="QOI53200.1"/>
    <property type="molecule type" value="Genomic_DNA"/>
</dbReference>
<organism evidence="2 3">
    <name type="scientific">Leptospira interrogans serovar Bataviae</name>
    <dbReference type="NCBI Taxonomy" id="312175"/>
    <lineage>
        <taxon>Bacteria</taxon>
        <taxon>Pseudomonadati</taxon>
        <taxon>Spirochaetota</taxon>
        <taxon>Spirochaetia</taxon>
        <taxon>Leptospirales</taxon>
        <taxon>Leptospiraceae</taxon>
        <taxon>Leptospira</taxon>
    </lineage>
</organism>
<dbReference type="AlphaFoldDB" id="A0AAP9WNX6"/>
<proteinExistence type="predicted"/>
<feature type="transmembrane region" description="Helical" evidence="1">
    <location>
        <begin position="25"/>
        <end position="42"/>
    </location>
</feature>
<keyword evidence="1" id="KW-0812">Transmembrane</keyword>
<keyword evidence="2" id="KW-0614">Plasmid</keyword>
<gene>
    <name evidence="2" type="ORF">Lepto1489_22820</name>
</gene>
<keyword evidence="1" id="KW-0472">Membrane</keyword>
<keyword evidence="1" id="KW-1133">Transmembrane helix</keyword>
<geneLocation type="plasmid" evidence="2 3">
    <name>p4</name>
</geneLocation>
<dbReference type="Proteomes" id="UP000663255">
    <property type="component" value="Plasmid p4"/>
</dbReference>
<sequence length="134" mass="15694">MKVCSITYGNRINGSYNGERKNMKLRILILIVCLCVNCYIGTQRDTCRYNLKESGKSFYCDLTVLGFHFKSGTNDLNTIQRIDTANNYLILECLDYYERLKECDKEENRYIPSIYGINFQPMSAKKSELFSMRF</sequence>
<accession>A0AAP9WNX6</accession>
<protein>
    <submittedName>
        <fullName evidence="2">Uncharacterized protein</fullName>
    </submittedName>
</protein>
<name>A0AAP9WNX6_LEPIR</name>
<evidence type="ECO:0000313" key="3">
    <source>
        <dbReference type="Proteomes" id="UP000663255"/>
    </source>
</evidence>